<evidence type="ECO:0000256" key="2">
    <source>
        <dbReference type="SAM" id="Phobius"/>
    </source>
</evidence>
<dbReference type="Proteomes" id="UP001049176">
    <property type="component" value="Chromosome 2"/>
</dbReference>
<keyword evidence="4" id="KW-1185">Reference proteome</keyword>
<dbReference type="EMBL" id="CM032182">
    <property type="protein sequence ID" value="KAG7097042.1"/>
    <property type="molecule type" value="Genomic_DNA"/>
</dbReference>
<organism evidence="3 4">
    <name type="scientific">Marasmius oreades</name>
    <name type="common">fairy-ring Marasmius</name>
    <dbReference type="NCBI Taxonomy" id="181124"/>
    <lineage>
        <taxon>Eukaryota</taxon>
        <taxon>Fungi</taxon>
        <taxon>Dikarya</taxon>
        <taxon>Basidiomycota</taxon>
        <taxon>Agaricomycotina</taxon>
        <taxon>Agaricomycetes</taxon>
        <taxon>Agaricomycetidae</taxon>
        <taxon>Agaricales</taxon>
        <taxon>Marasmiineae</taxon>
        <taxon>Marasmiaceae</taxon>
        <taxon>Marasmius</taxon>
    </lineage>
</organism>
<evidence type="ECO:0000313" key="3">
    <source>
        <dbReference type="EMBL" id="KAG7097042.1"/>
    </source>
</evidence>
<dbReference type="AlphaFoldDB" id="A0A9P7UYM2"/>
<feature type="transmembrane region" description="Helical" evidence="2">
    <location>
        <begin position="34"/>
        <end position="56"/>
    </location>
</feature>
<feature type="region of interest" description="Disordered" evidence="1">
    <location>
        <begin position="1"/>
        <end position="22"/>
    </location>
</feature>
<dbReference type="OrthoDB" id="3350619at2759"/>
<sequence length="282" mass="32288">MYCQVSNQSSDTLESRTSDTSTAQLRSSFRPSSLLLWACITISISSSFTALSLLLYDQNSISTTATTEGYALGDLRRPNPYVNLQQVYRTGPLTSRPRIPAIYNFPHTLLQIDASDPKRAFLPEKHRSYSSTEGFIYPDDRSFEVSSKLSTVIQFKNQDFGMENCTLELTIPESSRTDFNPAVHIDHSSTIEVWMLDNSREISRYDLWDRAPQRQYLFDEISLDGKGTKESRLHYHCPSTTFSTFEFTCKVGNPHCLVKFWQRKSDTPNGIYIVQHDSLWSE</sequence>
<keyword evidence="2" id="KW-1133">Transmembrane helix</keyword>
<dbReference type="KEGG" id="more:E1B28_004433"/>
<name>A0A9P7UYM2_9AGAR</name>
<evidence type="ECO:0008006" key="5">
    <source>
        <dbReference type="Google" id="ProtNLM"/>
    </source>
</evidence>
<reference evidence="3" key="1">
    <citation type="journal article" date="2021" name="Genome Biol. Evol.">
        <title>The assembled and annotated genome of the fairy-ring fungus Marasmius oreades.</title>
        <authorList>
            <person name="Hiltunen M."/>
            <person name="Ament-Velasquez S.L."/>
            <person name="Johannesson H."/>
        </authorList>
    </citation>
    <scope>NUCLEOTIDE SEQUENCE</scope>
    <source>
        <strain evidence="3">03SP1</strain>
    </source>
</reference>
<dbReference type="RefSeq" id="XP_043013512.1">
    <property type="nucleotide sequence ID" value="XM_043148910.1"/>
</dbReference>
<evidence type="ECO:0000313" key="4">
    <source>
        <dbReference type="Proteomes" id="UP001049176"/>
    </source>
</evidence>
<feature type="compositionally biased region" description="Polar residues" evidence="1">
    <location>
        <begin position="1"/>
        <end position="12"/>
    </location>
</feature>
<proteinExistence type="predicted"/>
<gene>
    <name evidence="3" type="ORF">E1B28_004433</name>
</gene>
<keyword evidence="2" id="KW-0472">Membrane</keyword>
<accession>A0A9P7UYM2</accession>
<dbReference type="GeneID" id="66073509"/>
<evidence type="ECO:0000256" key="1">
    <source>
        <dbReference type="SAM" id="MobiDB-lite"/>
    </source>
</evidence>
<comment type="caution">
    <text evidence="3">The sequence shown here is derived from an EMBL/GenBank/DDBJ whole genome shotgun (WGS) entry which is preliminary data.</text>
</comment>
<keyword evidence="2" id="KW-0812">Transmembrane</keyword>
<protein>
    <recommendedName>
        <fullName evidence="5">Ubiquitin 3 binding protein But2 C-terminal domain-containing protein</fullName>
    </recommendedName>
</protein>